<accession>A0ABX1C8Y0</accession>
<dbReference type="InterPro" id="IPR036873">
    <property type="entry name" value="Rhodanese-like_dom_sf"/>
</dbReference>
<sequence>MSEPPAPETEAPGIDQHLARVRRQLDRLSPHRAHAEAAAGARLVDTRPRLRREDEGGIPGALVIERNHLEWRLDPSSEGALPEADDRTLRWIVFCDEGYASSLAAASLRTVGVSRATDLIGGFRAWRAAGLPVLPPTGRPGA</sequence>
<dbReference type="SMART" id="SM00450">
    <property type="entry name" value="RHOD"/>
    <property type="match status" value="1"/>
</dbReference>
<name>A0ABX1C8Y0_9ACTN</name>
<evidence type="ECO:0000259" key="1">
    <source>
        <dbReference type="PROSITE" id="PS50206"/>
    </source>
</evidence>
<dbReference type="SUPFAM" id="SSF52821">
    <property type="entry name" value="Rhodanese/Cell cycle control phosphatase"/>
    <property type="match status" value="1"/>
</dbReference>
<evidence type="ECO:0000313" key="2">
    <source>
        <dbReference type="EMBL" id="NJQ15601.1"/>
    </source>
</evidence>
<dbReference type="Gene3D" id="3.40.250.10">
    <property type="entry name" value="Rhodanese-like domain"/>
    <property type="match status" value="1"/>
</dbReference>
<feature type="domain" description="Rhodanese" evidence="1">
    <location>
        <begin position="37"/>
        <end position="135"/>
    </location>
</feature>
<comment type="caution">
    <text evidence="2">The sequence shown here is derived from an EMBL/GenBank/DDBJ whole genome shotgun (WGS) entry which is preliminary data.</text>
</comment>
<protein>
    <submittedName>
        <fullName evidence="2">Sulfurtransferase</fullName>
    </submittedName>
</protein>
<dbReference type="RefSeq" id="WP_168088367.1">
    <property type="nucleotide sequence ID" value="NZ_BHZH01000374.1"/>
</dbReference>
<dbReference type="EMBL" id="JAAVJC010000080">
    <property type="protein sequence ID" value="NJQ15601.1"/>
    <property type="molecule type" value="Genomic_DNA"/>
</dbReference>
<reference evidence="2 3" key="1">
    <citation type="submission" date="2020-03" db="EMBL/GenBank/DDBJ databases">
        <title>Draft genome of Streptomyces sp. ventii, isolated from the Axial Seamount in the Pacific Ocean, and resequencing of the two type strains Streptomyces lonarensis strain NCL 716 and Streptomyces bohaiensis strain 11A07.</title>
        <authorList>
            <person name="Loughran R.M."/>
            <person name="Pfannmuller K.M."/>
            <person name="Wasson B.J."/>
            <person name="Deadmond M.C."/>
            <person name="Paddock B.E."/>
            <person name="Koyack M.J."/>
            <person name="Gallegos D.A."/>
            <person name="Mitchell E.A."/>
            <person name="Ushijima B."/>
            <person name="Saw J.H."/>
            <person name="Mcphail K.L."/>
            <person name="Videau P."/>
        </authorList>
    </citation>
    <scope>NUCLEOTIDE SEQUENCE [LARGE SCALE GENOMIC DNA]</scope>
    <source>
        <strain evidence="2 3">11A07</strain>
    </source>
</reference>
<keyword evidence="3" id="KW-1185">Reference proteome</keyword>
<dbReference type="Proteomes" id="UP000727056">
    <property type="component" value="Unassembled WGS sequence"/>
</dbReference>
<evidence type="ECO:0000313" key="3">
    <source>
        <dbReference type="Proteomes" id="UP000727056"/>
    </source>
</evidence>
<dbReference type="PROSITE" id="PS50206">
    <property type="entry name" value="RHODANESE_3"/>
    <property type="match status" value="1"/>
</dbReference>
<organism evidence="2 3">
    <name type="scientific">Streptomyces bohaiensis</name>
    <dbReference type="NCBI Taxonomy" id="1431344"/>
    <lineage>
        <taxon>Bacteria</taxon>
        <taxon>Bacillati</taxon>
        <taxon>Actinomycetota</taxon>
        <taxon>Actinomycetes</taxon>
        <taxon>Kitasatosporales</taxon>
        <taxon>Streptomycetaceae</taxon>
        <taxon>Streptomyces</taxon>
    </lineage>
</organism>
<dbReference type="InterPro" id="IPR001763">
    <property type="entry name" value="Rhodanese-like_dom"/>
</dbReference>
<dbReference type="Pfam" id="PF00581">
    <property type="entry name" value="Rhodanese"/>
    <property type="match status" value="1"/>
</dbReference>
<gene>
    <name evidence="2" type="ORF">HCN52_11740</name>
</gene>
<proteinExistence type="predicted"/>